<evidence type="ECO:0000256" key="6">
    <source>
        <dbReference type="ARBA" id="ARBA00022842"/>
    </source>
</evidence>
<protein>
    <recommendedName>
        <fullName evidence="10">Probable GTP-binding protein EngB</fullName>
    </recommendedName>
</protein>
<reference evidence="12 13" key="1">
    <citation type="submission" date="2022-12" db="EMBL/GenBank/DDBJ databases">
        <title>Polyphasic characterization of Geotalea uranireducens NIT-SL11 newly isolated from a complex of sewage sludge and microbially reduced graphene oxide.</title>
        <authorList>
            <person name="Xie L."/>
            <person name="Yoshida N."/>
            <person name="Meng L."/>
        </authorList>
    </citation>
    <scope>NUCLEOTIDE SEQUENCE [LARGE SCALE GENOMIC DNA]</scope>
    <source>
        <strain evidence="12 13">NIT-SL11</strain>
    </source>
</reference>
<evidence type="ECO:0000256" key="7">
    <source>
        <dbReference type="ARBA" id="ARBA00023134"/>
    </source>
</evidence>
<evidence type="ECO:0000256" key="5">
    <source>
        <dbReference type="ARBA" id="ARBA00022741"/>
    </source>
</evidence>
<dbReference type="InterPro" id="IPR027417">
    <property type="entry name" value="P-loop_NTPase"/>
</dbReference>
<organism evidence="12 13">
    <name type="scientific">Geotalea uraniireducens</name>
    <dbReference type="NCBI Taxonomy" id="351604"/>
    <lineage>
        <taxon>Bacteria</taxon>
        <taxon>Pseudomonadati</taxon>
        <taxon>Thermodesulfobacteriota</taxon>
        <taxon>Desulfuromonadia</taxon>
        <taxon>Geobacterales</taxon>
        <taxon>Geobacteraceae</taxon>
        <taxon>Geotalea</taxon>
    </lineage>
</organism>
<dbReference type="PANTHER" id="PTHR11649:SF13">
    <property type="entry name" value="ENGB-TYPE G DOMAIN-CONTAINING PROTEIN"/>
    <property type="match status" value="1"/>
</dbReference>
<dbReference type="HAMAP" id="MF_00321">
    <property type="entry name" value="GTPase_EngB"/>
    <property type="match status" value="1"/>
</dbReference>
<dbReference type="PANTHER" id="PTHR11649">
    <property type="entry name" value="MSS1/TRME-RELATED GTP-BINDING PROTEIN"/>
    <property type="match status" value="1"/>
</dbReference>
<comment type="similarity">
    <text evidence="2 10">Belongs to the TRAFAC class TrmE-Era-EngA-EngB-Septin-like GTPase superfamily. EngB GTPase family.</text>
</comment>
<dbReference type="NCBIfam" id="TIGR00231">
    <property type="entry name" value="small_GTP"/>
    <property type="match status" value="1"/>
</dbReference>
<keyword evidence="9 10" id="KW-0131">Cell cycle</keyword>
<keyword evidence="4" id="KW-0479">Metal-binding</keyword>
<keyword evidence="6" id="KW-0460">Magnesium</keyword>
<dbReference type="NCBIfam" id="TIGR03598">
    <property type="entry name" value="GTPase_YsxC"/>
    <property type="match status" value="1"/>
</dbReference>
<keyword evidence="5 10" id="KW-0547">Nucleotide-binding</keyword>
<dbReference type="InterPro" id="IPR019987">
    <property type="entry name" value="GTP-bd_ribosome_bio_YsxC"/>
</dbReference>
<evidence type="ECO:0000256" key="4">
    <source>
        <dbReference type="ARBA" id="ARBA00022723"/>
    </source>
</evidence>
<evidence type="ECO:0000256" key="1">
    <source>
        <dbReference type="ARBA" id="ARBA00001946"/>
    </source>
</evidence>
<evidence type="ECO:0000256" key="10">
    <source>
        <dbReference type="HAMAP-Rule" id="MF_00321"/>
    </source>
</evidence>
<evidence type="ECO:0000256" key="9">
    <source>
        <dbReference type="ARBA" id="ARBA00023306"/>
    </source>
</evidence>
<evidence type="ECO:0000259" key="11">
    <source>
        <dbReference type="PROSITE" id="PS51706"/>
    </source>
</evidence>
<keyword evidence="13" id="KW-1185">Reference proteome</keyword>
<dbReference type="InterPro" id="IPR006073">
    <property type="entry name" value="GTP-bd"/>
</dbReference>
<evidence type="ECO:0000256" key="2">
    <source>
        <dbReference type="ARBA" id="ARBA00009638"/>
    </source>
</evidence>
<dbReference type="Pfam" id="PF01926">
    <property type="entry name" value="MMR_HSR1"/>
    <property type="match status" value="1"/>
</dbReference>
<dbReference type="EMBL" id="AP027151">
    <property type="protein sequence ID" value="BDV44413.1"/>
    <property type="molecule type" value="Genomic_DNA"/>
</dbReference>
<dbReference type="CDD" id="cd01876">
    <property type="entry name" value="YihA_EngB"/>
    <property type="match status" value="1"/>
</dbReference>
<keyword evidence="3 10" id="KW-0132">Cell division</keyword>
<dbReference type="SUPFAM" id="SSF52540">
    <property type="entry name" value="P-loop containing nucleoside triphosphate hydrolases"/>
    <property type="match status" value="1"/>
</dbReference>
<evidence type="ECO:0000256" key="8">
    <source>
        <dbReference type="ARBA" id="ARBA00023210"/>
    </source>
</evidence>
<dbReference type="InterPro" id="IPR030393">
    <property type="entry name" value="G_ENGB_dom"/>
</dbReference>
<dbReference type="InterPro" id="IPR005225">
    <property type="entry name" value="Small_GTP-bd"/>
</dbReference>
<evidence type="ECO:0000256" key="3">
    <source>
        <dbReference type="ARBA" id="ARBA00022618"/>
    </source>
</evidence>
<evidence type="ECO:0000313" key="12">
    <source>
        <dbReference type="EMBL" id="BDV44413.1"/>
    </source>
</evidence>
<evidence type="ECO:0000313" key="13">
    <source>
        <dbReference type="Proteomes" id="UP001317705"/>
    </source>
</evidence>
<accession>A0ABM8EQT1</accession>
<comment type="cofactor">
    <cofactor evidence="1">
        <name>Mg(2+)</name>
        <dbReference type="ChEBI" id="CHEBI:18420"/>
    </cofactor>
</comment>
<dbReference type="RefSeq" id="WP_282000516.1">
    <property type="nucleotide sequence ID" value="NZ_AP027151.1"/>
</dbReference>
<keyword evidence="7 10" id="KW-0342">GTP-binding</keyword>
<feature type="domain" description="EngB-type G" evidence="11">
    <location>
        <begin position="22"/>
        <end position="194"/>
    </location>
</feature>
<comment type="function">
    <text evidence="10">Necessary for normal cell division and for the maintenance of normal septation.</text>
</comment>
<keyword evidence="8 10" id="KW-0717">Septation</keyword>
<sequence>MHVKSAEFVKSATRPEHYPPAEVPEIAFAGRSNVGKSSLINVLVNRKGLVRTSSTPGRTQLINFFQVNNDLMLVDLPGYGFARVPAEVRKQWGPMVETYLSTRSCLGCVVLILDIRRVPSDEDVLMLQWLRAYAIPAVVVVTKCDKLSKNERARQAATISRTLGLSREEMVFFSALSREGKDLLWGRIEHFLAAGDGEPLSGGGDLGH</sequence>
<name>A0ABM8EQT1_9BACT</name>
<proteinExistence type="inferred from homology"/>
<dbReference type="Gene3D" id="3.40.50.300">
    <property type="entry name" value="P-loop containing nucleotide triphosphate hydrolases"/>
    <property type="match status" value="1"/>
</dbReference>
<dbReference type="Proteomes" id="UP001317705">
    <property type="component" value="Chromosome"/>
</dbReference>
<gene>
    <name evidence="10 12" type="primary">engB</name>
    <name evidence="12" type="ORF">GURASL_33360</name>
</gene>
<dbReference type="PROSITE" id="PS51706">
    <property type="entry name" value="G_ENGB"/>
    <property type="match status" value="1"/>
</dbReference>